<keyword evidence="1" id="KW-0677">Repeat</keyword>
<protein>
    <recommendedName>
        <fullName evidence="7">TPR domain protein</fullName>
    </recommendedName>
</protein>
<reference evidence="5 6" key="1">
    <citation type="submission" date="2015-07" db="EMBL/GenBank/DDBJ databases">
        <authorList>
            <person name="Voget S."/>
            <person name="Dogs M."/>
            <person name="Brinkhoff T.H."/>
            <person name="Daniel R."/>
        </authorList>
    </citation>
    <scope>NUCLEOTIDE SEQUENCE [LARGE SCALE GENOMIC DNA]</scope>
    <source>
        <strain evidence="5 6">B14</strain>
    </source>
</reference>
<keyword evidence="6" id="KW-1185">Reference proteome</keyword>
<dbReference type="InterPro" id="IPR050498">
    <property type="entry name" value="Ycf3"/>
</dbReference>
<dbReference type="Proteomes" id="UP001318682">
    <property type="component" value="Chromosome"/>
</dbReference>
<feature type="chain" id="PRO_5045230954" description="TPR domain protein" evidence="4">
    <location>
        <begin position="18"/>
        <end position="184"/>
    </location>
</feature>
<feature type="repeat" description="TPR" evidence="3">
    <location>
        <begin position="98"/>
        <end position="131"/>
    </location>
</feature>
<feature type="signal peptide" evidence="4">
    <location>
        <begin position="1"/>
        <end position="17"/>
    </location>
</feature>
<evidence type="ECO:0000313" key="6">
    <source>
        <dbReference type="Proteomes" id="UP001318682"/>
    </source>
</evidence>
<gene>
    <name evidence="5" type="ORF">ROLI_014760</name>
</gene>
<evidence type="ECO:0000256" key="2">
    <source>
        <dbReference type="ARBA" id="ARBA00022803"/>
    </source>
</evidence>
<proteinExistence type="predicted"/>
<keyword evidence="2 3" id="KW-0802">TPR repeat</keyword>
<sequence>MKHLIFVLSFCATPLFADCPAVTDHSSEMERLFEQARAAPNDMAGRGISDKMWQIWLQAPDEAAQATLDRGMRQREVSDFVGALDEFSRLVAYCPHYAEGFNQRAFIHFLRKDYANALSDLDQALALSPFHVGARSGRALSLMSLGRIREAREDLLLALENNPWLSERFLMSQGGPLALPGKDI</sequence>
<dbReference type="RefSeq" id="WP_187432363.1">
    <property type="nucleotide sequence ID" value="NZ_CP143423.1"/>
</dbReference>
<name>A0ABZ2BRD1_9RHOB</name>
<dbReference type="PANTHER" id="PTHR44858:SF1">
    <property type="entry name" value="UDP-N-ACETYLGLUCOSAMINE--PEPTIDE N-ACETYLGLUCOSAMINYLTRANSFERASE SPINDLY-RELATED"/>
    <property type="match status" value="1"/>
</dbReference>
<evidence type="ECO:0000256" key="3">
    <source>
        <dbReference type="PROSITE-ProRule" id="PRU00339"/>
    </source>
</evidence>
<evidence type="ECO:0000256" key="4">
    <source>
        <dbReference type="SAM" id="SignalP"/>
    </source>
</evidence>
<reference evidence="6" key="2">
    <citation type="submission" date="2024-01" db="EMBL/GenBank/DDBJ databases">
        <title>Roseobacter fucihabitans sp. nov., isolated from the brown alga Fucus spiralis.</title>
        <authorList>
            <person name="Hahnke S."/>
            <person name="Berger M."/>
            <person name="Schlingloff A."/>
            <person name="Athale I."/>
            <person name="Neumann-Schaal M."/>
            <person name="Adenaya A."/>
            <person name="Poehlein A."/>
            <person name="Daniel R."/>
            <person name="Pertersen J."/>
            <person name="Brinkhoff T."/>
        </authorList>
    </citation>
    <scope>NUCLEOTIDE SEQUENCE [LARGE SCALE GENOMIC DNA]</scope>
    <source>
        <strain evidence="6">B14</strain>
    </source>
</reference>
<evidence type="ECO:0008006" key="7">
    <source>
        <dbReference type="Google" id="ProtNLM"/>
    </source>
</evidence>
<dbReference type="SUPFAM" id="SSF48452">
    <property type="entry name" value="TPR-like"/>
    <property type="match status" value="1"/>
</dbReference>
<dbReference type="EMBL" id="CP143423">
    <property type="protein sequence ID" value="WVX48396.1"/>
    <property type="molecule type" value="Genomic_DNA"/>
</dbReference>
<dbReference type="PROSITE" id="PS50005">
    <property type="entry name" value="TPR"/>
    <property type="match status" value="1"/>
</dbReference>
<evidence type="ECO:0000256" key="1">
    <source>
        <dbReference type="ARBA" id="ARBA00022737"/>
    </source>
</evidence>
<dbReference type="InterPro" id="IPR019734">
    <property type="entry name" value="TPR_rpt"/>
</dbReference>
<dbReference type="PANTHER" id="PTHR44858">
    <property type="entry name" value="TETRATRICOPEPTIDE REPEAT PROTEIN 6"/>
    <property type="match status" value="1"/>
</dbReference>
<organism evidence="5 6">
    <name type="scientific">Roseobacter fucihabitans</name>
    <dbReference type="NCBI Taxonomy" id="1537242"/>
    <lineage>
        <taxon>Bacteria</taxon>
        <taxon>Pseudomonadati</taxon>
        <taxon>Pseudomonadota</taxon>
        <taxon>Alphaproteobacteria</taxon>
        <taxon>Rhodobacterales</taxon>
        <taxon>Roseobacteraceae</taxon>
        <taxon>Roseobacter</taxon>
    </lineage>
</organism>
<dbReference type="InterPro" id="IPR011990">
    <property type="entry name" value="TPR-like_helical_dom_sf"/>
</dbReference>
<evidence type="ECO:0000313" key="5">
    <source>
        <dbReference type="EMBL" id="WVX48396.1"/>
    </source>
</evidence>
<keyword evidence="4" id="KW-0732">Signal</keyword>
<dbReference type="SMART" id="SM00028">
    <property type="entry name" value="TPR"/>
    <property type="match status" value="2"/>
</dbReference>
<dbReference type="Gene3D" id="1.25.40.10">
    <property type="entry name" value="Tetratricopeptide repeat domain"/>
    <property type="match status" value="1"/>
</dbReference>
<accession>A0ABZ2BRD1</accession>